<dbReference type="EMBL" id="JNUP01000052">
    <property type="protein sequence ID" value="KGE72418.1"/>
    <property type="molecule type" value="Genomic_DNA"/>
</dbReference>
<gene>
    <name evidence="2" type="ORF">DC28_07075</name>
</gene>
<organism evidence="2 3">
    <name type="scientific">Spirochaeta lutea</name>
    <dbReference type="NCBI Taxonomy" id="1480694"/>
    <lineage>
        <taxon>Bacteria</taxon>
        <taxon>Pseudomonadati</taxon>
        <taxon>Spirochaetota</taxon>
        <taxon>Spirochaetia</taxon>
        <taxon>Spirochaetales</taxon>
        <taxon>Spirochaetaceae</taxon>
        <taxon>Spirochaeta</taxon>
    </lineage>
</organism>
<evidence type="ECO:0000313" key="3">
    <source>
        <dbReference type="Proteomes" id="UP000029692"/>
    </source>
</evidence>
<evidence type="ECO:0000256" key="1">
    <source>
        <dbReference type="SAM" id="MobiDB-lite"/>
    </source>
</evidence>
<keyword evidence="3" id="KW-1185">Reference proteome</keyword>
<reference evidence="2 3" key="1">
    <citation type="submission" date="2014-05" db="EMBL/GenBank/DDBJ databases">
        <title>De novo Genome Sequence of Spirocheata sp.</title>
        <authorList>
            <person name="Shivani Y."/>
            <person name="Subhash Y."/>
            <person name="Tushar L."/>
            <person name="Sasikala C."/>
            <person name="Ramana C.V."/>
        </authorList>
    </citation>
    <scope>NUCLEOTIDE SEQUENCE [LARGE SCALE GENOMIC DNA]</scope>
    <source>
        <strain evidence="2 3">JC230</strain>
    </source>
</reference>
<dbReference type="STRING" id="1480694.DC28_07075"/>
<sequence length="391" mass="44428">MILRFQQQIDELEKNRVETVQKIGLLLLETDSLEEALESLPEERREAIPEAISKARQITGQIQETSETLNELRHSLEQDKAIGQELKRNADTRKELERQEDGLFFEIGQRALEVYTAGPERFREYQNLFAAALQAQERFYELSNHIEKKELANRGKSPIQNVINKGLALADQVKRGSAERKLHSELKELGAGLVATDFPDRASSKTFQAAHQPYLTIQAQREELSSSKDELESRRRVIQAFLNDLKAKYGSSSPDRLISIIEDDLERLQNESSQSLQTAGAEYFEALPAKQKQGKKSASQVDRFVNQLLTVEQSMTSLHQEIARHRSAIKAQELKKRITQLQSEEERLARQITEKQAQLDKTSDLLQEAEKEYTEAAREAGPALSGESEEG</sequence>
<accession>A0A098QYB7</accession>
<name>A0A098QYB7_9SPIO</name>
<feature type="compositionally biased region" description="Basic and acidic residues" evidence="1">
    <location>
        <begin position="353"/>
        <end position="378"/>
    </location>
</feature>
<dbReference type="AlphaFoldDB" id="A0A098QYB7"/>
<feature type="region of interest" description="Disordered" evidence="1">
    <location>
        <begin position="353"/>
        <end position="391"/>
    </location>
</feature>
<comment type="caution">
    <text evidence="2">The sequence shown here is derived from an EMBL/GenBank/DDBJ whole genome shotgun (WGS) entry which is preliminary data.</text>
</comment>
<evidence type="ECO:0000313" key="2">
    <source>
        <dbReference type="EMBL" id="KGE72418.1"/>
    </source>
</evidence>
<dbReference type="Proteomes" id="UP000029692">
    <property type="component" value="Unassembled WGS sequence"/>
</dbReference>
<proteinExistence type="predicted"/>
<protein>
    <submittedName>
        <fullName evidence="2">Uncharacterized protein</fullName>
    </submittedName>
</protein>